<dbReference type="InterPro" id="IPR023393">
    <property type="entry name" value="START-like_dom_sf"/>
</dbReference>
<organism evidence="3 4">
    <name type="scientific">Sunxiuqinia elliptica</name>
    <dbReference type="NCBI Taxonomy" id="655355"/>
    <lineage>
        <taxon>Bacteria</taxon>
        <taxon>Pseudomonadati</taxon>
        <taxon>Bacteroidota</taxon>
        <taxon>Bacteroidia</taxon>
        <taxon>Marinilabiliales</taxon>
        <taxon>Prolixibacteraceae</taxon>
        <taxon>Sunxiuqinia</taxon>
    </lineage>
</organism>
<feature type="domain" description="Activator of Hsp90 ATPase homologue 1/2-like C-terminal" evidence="2">
    <location>
        <begin position="12"/>
        <end position="125"/>
    </location>
</feature>
<dbReference type="Proteomes" id="UP000198964">
    <property type="component" value="Unassembled WGS sequence"/>
</dbReference>
<keyword evidence="4" id="KW-1185">Reference proteome</keyword>
<name>A0A1I2MAV4_9BACT</name>
<evidence type="ECO:0000256" key="1">
    <source>
        <dbReference type="ARBA" id="ARBA00006817"/>
    </source>
</evidence>
<dbReference type="InterPro" id="IPR013538">
    <property type="entry name" value="ASHA1/2-like_C"/>
</dbReference>
<reference evidence="3 4" key="1">
    <citation type="submission" date="2016-10" db="EMBL/GenBank/DDBJ databases">
        <authorList>
            <person name="de Groot N.N."/>
        </authorList>
    </citation>
    <scope>NUCLEOTIDE SEQUENCE [LARGE SCALE GENOMIC DNA]</scope>
    <source>
        <strain evidence="3 4">CGMCC 1.9156</strain>
    </source>
</reference>
<comment type="similarity">
    <text evidence="1">Belongs to the AHA1 family.</text>
</comment>
<gene>
    <name evidence="3" type="ORF">SAMN05216283_11942</name>
</gene>
<dbReference type="SUPFAM" id="SSF55961">
    <property type="entry name" value="Bet v1-like"/>
    <property type="match status" value="1"/>
</dbReference>
<dbReference type="Gene3D" id="3.30.530.20">
    <property type="match status" value="1"/>
</dbReference>
<dbReference type="AlphaFoldDB" id="A0A1I2MAV4"/>
<dbReference type="STRING" id="655355.SAMN05216283_11942"/>
<dbReference type="RefSeq" id="WP_093921732.1">
    <property type="nucleotide sequence ID" value="NZ_FONW01000019.1"/>
</dbReference>
<evidence type="ECO:0000259" key="2">
    <source>
        <dbReference type="Pfam" id="PF08327"/>
    </source>
</evidence>
<evidence type="ECO:0000313" key="4">
    <source>
        <dbReference type="Proteomes" id="UP000198964"/>
    </source>
</evidence>
<proteinExistence type="inferred from homology"/>
<protein>
    <submittedName>
        <fullName evidence="3">Activator of Hsp90 ATPase homolog 1-like protein</fullName>
    </submittedName>
</protein>
<sequence length="126" mass="14705">MKDYKKYFRLAAEPADIYNALTNPVMLEIWTGEDVVMEEKEGTEFSLWDGSICGKNLEFVKDHKLVQEWYFGEQDEPSIVTIKLHKDGTGTSMEVRHTNIPDEAYDNIVDGWQEDYFDALNQLFEE</sequence>
<evidence type="ECO:0000313" key="3">
    <source>
        <dbReference type="EMBL" id="SFF88603.1"/>
    </source>
</evidence>
<accession>A0A1I2MAV4</accession>
<dbReference type="EMBL" id="FONW01000019">
    <property type="protein sequence ID" value="SFF88603.1"/>
    <property type="molecule type" value="Genomic_DNA"/>
</dbReference>
<dbReference type="Pfam" id="PF08327">
    <property type="entry name" value="AHSA1"/>
    <property type="match status" value="1"/>
</dbReference>